<dbReference type="HOGENOM" id="CLU_2050008_0_0_1"/>
<dbReference type="InParanoid" id="A0A067PR26"/>
<accession>A0A067PR26</accession>
<dbReference type="AlphaFoldDB" id="A0A067PR26"/>
<gene>
    <name evidence="1" type="ORF">JAAARDRAFT_198099</name>
</gene>
<evidence type="ECO:0000313" key="2">
    <source>
        <dbReference type="Proteomes" id="UP000027265"/>
    </source>
</evidence>
<protein>
    <submittedName>
        <fullName evidence="1">Uncharacterized protein</fullName>
    </submittedName>
</protein>
<dbReference type="EMBL" id="KL197738">
    <property type="protein sequence ID" value="KDQ52766.1"/>
    <property type="molecule type" value="Genomic_DNA"/>
</dbReference>
<sequence>MSIFQVAIAPTSTDEHDLLHAKVKPDDMLADDNGQIDQWIFTRRKFAFVDDPDPKKVVRRKTHTSSSPSFVTLIFGCHRDPYERPTGLEIMAGLRGFLSLHVEDLEKGMDRVCLPSPTPR</sequence>
<name>A0A067PR26_9AGAM</name>
<evidence type="ECO:0000313" key="1">
    <source>
        <dbReference type="EMBL" id="KDQ52766.1"/>
    </source>
</evidence>
<keyword evidence="2" id="KW-1185">Reference proteome</keyword>
<proteinExistence type="predicted"/>
<dbReference type="Proteomes" id="UP000027265">
    <property type="component" value="Unassembled WGS sequence"/>
</dbReference>
<organism evidence="1 2">
    <name type="scientific">Jaapia argillacea MUCL 33604</name>
    <dbReference type="NCBI Taxonomy" id="933084"/>
    <lineage>
        <taxon>Eukaryota</taxon>
        <taxon>Fungi</taxon>
        <taxon>Dikarya</taxon>
        <taxon>Basidiomycota</taxon>
        <taxon>Agaricomycotina</taxon>
        <taxon>Agaricomycetes</taxon>
        <taxon>Agaricomycetidae</taxon>
        <taxon>Jaapiales</taxon>
        <taxon>Jaapiaceae</taxon>
        <taxon>Jaapia</taxon>
    </lineage>
</organism>
<reference evidence="2" key="1">
    <citation type="journal article" date="2014" name="Proc. Natl. Acad. Sci. U.S.A.">
        <title>Extensive sampling of basidiomycete genomes demonstrates inadequacy of the white-rot/brown-rot paradigm for wood decay fungi.</title>
        <authorList>
            <person name="Riley R."/>
            <person name="Salamov A.A."/>
            <person name="Brown D.W."/>
            <person name="Nagy L.G."/>
            <person name="Floudas D."/>
            <person name="Held B.W."/>
            <person name="Levasseur A."/>
            <person name="Lombard V."/>
            <person name="Morin E."/>
            <person name="Otillar R."/>
            <person name="Lindquist E.A."/>
            <person name="Sun H."/>
            <person name="LaButti K.M."/>
            <person name="Schmutz J."/>
            <person name="Jabbour D."/>
            <person name="Luo H."/>
            <person name="Baker S.E."/>
            <person name="Pisabarro A.G."/>
            <person name="Walton J.D."/>
            <person name="Blanchette R.A."/>
            <person name="Henrissat B."/>
            <person name="Martin F."/>
            <person name="Cullen D."/>
            <person name="Hibbett D.S."/>
            <person name="Grigoriev I.V."/>
        </authorList>
    </citation>
    <scope>NUCLEOTIDE SEQUENCE [LARGE SCALE GENOMIC DNA]</scope>
    <source>
        <strain evidence="2">MUCL 33604</strain>
    </source>
</reference>